<proteinExistence type="predicted"/>
<reference evidence="2" key="1">
    <citation type="journal article" date="2020" name="mSystems">
        <title>Genome- and Community-Level Interaction Insights into Carbon Utilization and Element Cycling Functions of Hydrothermarchaeota in Hydrothermal Sediment.</title>
        <authorList>
            <person name="Zhou Z."/>
            <person name="Liu Y."/>
            <person name="Xu W."/>
            <person name="Pan J."/>
            <person name="Luo Z.H."/>
            <person name="Li M."/>
        </authorList>
    </citation>
    <scope>NUCLEOTIDE SEQUENCE [LARGE SCALE GENOMIC DNA]</scope>
    <source>
        <strain evidence="2">SpSt-1019</strain>
    </source>
</reference>
<dbReference type="PANTHER" id="PTHR12526">
    <property type="entry name" value="GLYCOSYLTRANSFERASE"/>
    <property type="match status" value="1"/>
</dbReference>
<organism evidence="2">
    <name type="scientific">Thermodesulfobium narugense</name>
    <dbReference type="NCBI Taxonomy" id="184064"/>
    <lineage>
        <taxon>Bacteria</taxon>
        <taxon>Pseudomonadati</taxon>
        <taxon>Thermodesulfobiota</taxon>
        <taxon>Thermodesulfobiia</taxon>
        <taxon>Thermodesulfobiales</taxon>
        <taxon>Thermodesulfobiaceae</taxon>
        <taxon>Thermodesulfobium</taxon>
    </lineage>
</organism>
<dbReference type="Gene3D" id="3.40.50.2000">
    <property type="entry name" value="Glycogen Phosphorylase B"/>
    <property type="match status" value="2"/>
</dbReference>
<dbReference type="CDD" id="cd03801">
    <property type="entry name" value="GT4_PimA-like"/>
    <property type="match status" value="1"/>
</dbReference>
<comment type="caution">
    <text evidence="2">The sequence shown here is derived from an EMBL/GenBank/DDBJ whole genome shotgun (WGS) entry which is preliminary data.</text>
</comment>
<evidence type="ECO:0000259" key="1">
    <source>
        <dbReference type="Pfam" id="PF00534"/>
    </source>
</evidence>
<dbReference type="AlphaFoldDB" id="A0A7C5KCS0"/>
<gene>
    <name evidence="2" type="ORF">ENL70_07015</name>
</gene>
<dbReference type="InterPro" id="IPR001296">
    <property type="entry name" value="Glyco_trans_1"/>
</dbReference>
<accession>A0A7C5KCS0</accession>
<evidence type="ECO:0000313" key="2">
    <source>
        <dbReference type="EMBL" id="HHI66279.1"/>
    </source>
</evidence>
<dbReference type="SUPFAM" id="SSF53756">
    <property type="entry name" value="UDP-Glycosyltransferase/glycogen phosphorylase"/>
    <property type="match status" value="1"/>
</dbReference>
<dbReference type="Pfam" id="PF00534">
    <property type="entry name" value="Glycos_transf_1"/>
    <property type="match status" value="1"/>
</dbReference>
<dbReference type="PANTHER" id="PTHR12526:SF625">
    <property type="entry name" value="PHOSPHATIDYLINOSITOL GLYCAN-CLASS A"/>
    <property type="match status" value="1"/>
</dbReference>
<feature type="domain" description="Glycosyl transferase family 1" evidence="1">
    <location>
        <begin position="170"/>
        <end position="319"/>
    </location>
</feature>
<keyword evidence="2" id="KW-0808">Transferase</keyword>
<name>A0A7C5KCS0_9BACT</name>
<protein>
    <submittedName>
        <fullName evidence="2">Glycosyltransferase</fullName>
    </submittedName>
</protein>
<sequence length="343" mass="39111">MKIAVIAVASKTGEKGGAERFYEGLVNALRISGVDTDLVNVISDESNFEAIEETLLRFYDLDMMNYDGVISTKAPAYLIRHPNHVCYLQHTMRVFYDMFDFEFPKPSQKLLKQREMIIKLDTAALQYPRTKKVFVIGNEVRNRLLKFNGIDSEVLYQATLNNNFRSGLYTNYIFMPGRLHRWKRVDLVIDAMKYITKPVTLKIAGTGEDEAQFKYLAKNDARIVFCGRISDQEMIDLYADAFVVPFVPIREDFGLITLEAFHSGKPVITCVDSGEPTYIVKDGVSGFICEPNPKAIAKKIEYLYDNLETARKMGENGRESIKHITWENVAKKLLNDLGIGQKE</sequence>
<dbReference type="GO" id="GO:0016757">
    <property type="term" value="F:glycosyltransferase activity"/>
    <property type="evidence" value="ECO:0007669"/>
    <property type="project" value="InterPro"/>
</dbReference>
<dbReference type="EMBL" id="DRUY01000240">
    <property type="protein sequence ID" value="HHI66279.1"/>
    <property type="molecule type" value="Genomic_DNA"/>
</dbReference>